<keyword evidence="2" id="KW-0464">Manganese</keyword>
<dbReference type="FunFam" id="3.30.70.360:FF:000001">
    <property type="entry name" value="N-acetyldiaminopimelate deacetylase"/>
    <property type="match status" value="1"/>
</dbReference>
<comment type="cofactor">
    <cofactor evidence="2">
        <name>Mn(2+)</name>
        <dbReference type="ChEBI" id="CHEBI:29035"/>
    </cofactor>
    <text evidence="2">The Mn(2+) ion enhances activity.</text>
</comment>
<dbReference type="SUPFAM" id="SSF55031">
    <property type="entry name" value="Bacterial exopeptidase dimerisation domain"/>
    <property type="match status" value="1"/>
</dbReference>
<dbReference type="PANTHER" id="PTHR11014:SF63">
    <property type="entry name" value="METALLOPEPTIDASE, PUTATIVE (AFU_ORTHOLOGUE AFUA_6G09600)-RELATED"/>
    <property type="match status" value="1"/>
</dbReference>
<reference evidence="4 5" key="1">
    <citation type="submission" date="2013-11" db="EMBL/GenBank/DDBJ databases">
        <title>Metagenomic analysis of a methanogenic consortium involved in long chain n-alkane degradation.</title>
        <authorList>
            <person name="Davidova I.A."/>
            <person name="Callaghan A.V."/>
            <person name="Wawrik B."/>
            <person name="Pruitt S."/>
            <person name="Marks C."/>
            <person name="Duncan K.E."/>
            <person name="Suflita J.M."/>
        </authorList>
    </citation>
    <scope>NUCLEOTIDE SEQUENCE [LARGE SCALE GENOMIC DNA]</scope>
    <source>
        <strain evidence="4 5">SPR</strain>
    </source>
</reference>
<protein>
    <submittedName>
        <fullName evidence="4">Peptidase M20</fullName>
    </submittedName>
</protein>
<feature type="binding site" evidence="2">
    <location>
        <position position="141"/>
    </location>
    <ligand>
        <name>Mn(2+)</name>
        <dbReference type="ChEBI" id="CHEBI:29035"/>
        <label>2</label>
    </ligand>
</feature>
<evidence type="ECO:0000256" key="2">
    <source>
        <dbReference type="PIRSR" id="PIRSR005962-1"/>
    </source>
</evidence>
<dbReference type="RefSeq" id="WP_044349831.1">
    <property type="nucleotide sequence ID" value="NZ_AZAC01000019.1"/>
</dbReference>
<dbReference type="STRING" id="1429043.X474_15810"/>
<dbReference type="CDD" id="cd03886">
    <property type="entry name" value="M20_Acy1"/>
    <property type="match status" value="1"/>
</dbReference>
<dbReference type="GO" id="GO:0046872">
    <property type="term" value="F:metal ion binding"/>
    <property type="evidence" value="ECO:0007669"/>
    <property type="project" value="UniProtKB-KW"/>
</dbReference>
<gene>
    <name evidence="4" type="ORF">X474_15810</name>
</gene>
<keyword evidence="2" id="KW-0479">Metal-binding</keyword>
<dbReference type="PATRIC" id="fig|1429043.3.peg.3340"/>
<dbReference type="InterPro" id="IPR011650">
    <property type="entry name" value="Peptidase_M20_dimer"/>
</dbReference>
<dbReference type="InterPro" id="IPR017439">
    <property type="entry name" value="Amidohydrolase"/>
</dbReference>
<dbReference type="AlphaFoldDB" id="A0A0D2J4K9"/>
<feature type="domain" description="Peptidase M20 dimerisation" evidence="3">
    <location>
        <begin position="191"/>
        <end position="285"/>
    </location>
</feature>
<evidence type="ECO:0000313" key="5">
    <source>
        <dbReference type="Proteomes" id="UP000032233"/>
    </source>
</evidence>
<dbReference type="InterPro" id="IPR036264">
    <property type="entry name" value="Bact_exopeptidase_dim_dom"/>
</dbReference>
<keyword evidence="1" id="KW-0378">Hydrolase</keyword>
<evidence type="ECO:0000259" key="3">
    <source>
        <dbReference type="Pfam" id="PF07687"/>
    </source>
</evidence>
<dbReference type="GO" id="GO:0019877">
    <property type="term" value="P:diaminopimelate biosynthetic process"/>
    <property type="evidence" value="ECO:0007669"/>
    <property type="project" value="UniProtKB-ARBA"/>
</dbReference>
<feature type="binding site" evidence="2">
    <location>
        <position position="167"/>
    </location>
    <ligand>
        <name>Mn(2+)</name>
        <dbReference type="ChEBI" id="CHEBI:29035"/>
        <label>2</label>
    </ligand>
</feature>
<dbReference type="EMBL" id="AZAC01000019">
    <property type="protein sequence ID" value="KIX13029.1"/>
    <property type="molecule type" value="Genomic_DNA"/>
</dbReference>
<evidence type="ECO:0000256" key="1">
    <source>
        <dbReference type="ARBA" id="ARBA00022801"/>
    </source>
</evidence>
<dbReference type="PIRSF" id="PIRSF005962">
    <property type="entry name" value="Pept_M20D_amidohydro"/>
    <property type="match status" value="1"/>
</dbReference>
<feature type="binding site" evidence="2">
    <location>
        <position position="368"/>
    </location>
    <ligand>
        <name>Mn(2+)</name>
        <dbReference type="ChEBI" id="CHEBI:29035"/>
        <label>2</label>
    </ligand>
</feature>
<dbReference type="PANTHER" id="PTHR11014">
    <property type="entry name" value="PEPTIDASE M20 FAMILY MEMBER"/>
    <property type="match status" value="1"/>
</dbReference>
<dbReference type="OrthoDB" id="9777385at2"/>
<dbReference type="FunCoup" id="A0A0D2J4K9">
    <property type="interactions" value="363"/>
</dbReference>
<comment type="caution">
    <text evidence="4">The sequence shown here is derived from an EMBL/GenBank/DDBJ whole genome shotgun (WGS) entry which is preliminary data.</text>
</comment>
<dbReference type="Gene3D" id="3.40.630.10">
    <property type="entry name" value="Zn peptidases"/>
    <property type="match status" value="1"/>
</dbReference>
<organism evidence="4 5">
    <name type="scientific">Dethiosulfatarculus sandiegensis</name>
    <dbReference type="NCBI Taxonomy" id="1429043"/>
    <lineage>
        <taxon>Bacteria</taxon>
        <taxon>Pseudomonadati</taxon>
        <taxon>Thermodesulfobacteriota</taxon>
        <taxon>Desulfarculia</taxon>
        <taxon>Desulfarculales</taxon>
        <taxon>Desulfarculaceae</taxon>
        <taxon>Dethiosulfatarculus</taxon>
    </lineage>
</organism>
<feature type="binding site" evidence="2">
    <location>
        <position position="107"/>
    </location>
    <ligand>
        <name>Mn(2+)</name>
        <dbReference type="ChEBI" id="CHEBI:29035"/>
        <label>2</label>
    </ligand>
</feature>
<name>A0A0D2J4K9_9BACT</name>
<dbReference type="SUPFAM" id="SSF53187">
    <property type="entry name" value="Zn-dependent exopeptidases"/>
    <property type="match status" value="1"/>
</dbReference>
<dbReference type="GO" id="GO:0050118">
    <property type="term" value="F:N-acetyldiaminopimelate deacetylase activity"/>
    <property type="evidence" value="ECO:0007669"/>
    <property type="project" value="UniProtKB-ARBA"/>
</dbReference>
<dbReference type="NCBIfam" id="TIGR01891">
    <property type="entry name" value="amidohydrolases"/>
    <property type="match status" value="1"/>
</dbReference>
<evidence type="ECO:0000313" key="4">
    <source>
        <dbReference type="EMBL" id="KIX13029.1"/>
    </source>
</evidence>
<proteinExistence type="predicted"/>
<dbReference type="InParanoid" id="A0A0D2J4K9"/>
<dbReference type="Gene3D" id="3.30.70.360">
    <property type="match status" value="1"/>
</dbReference>
<keyword evidence="5" id="KW-1185">Reference proteome</keyword>
<sequence>MASEIFEKALAIKDYIVEVKRHIHQNPELSMQEFETCAFVKSKLSEMGVELADIDTEIGALGLIRGEKEGKGKVIALRAEMDALPIEEKTGQPDASKVPGVMHACGHDCHTAMLLGTAKLLVSMKDRFSGLVKLIFQPGEEGFGGSTHMIEKGVLEDPVPDYIIGLHGNSYHECGKLALWKGPYMASADAFTARIVGQGGHGAYPHRLGCDSVLAASNAVMALQSIVTRQVDALDNVVLSVCTINGGSAKNVIPKEVEISGTVRCQDKDVRGLMEARMAKVIKSAAACYNCEAELDYDYGVPPLANDPEVVDLVAQSAKNALGEENVEQIASRAMGSEDFGCYLEKVPTGVFARIGIYDPSKPRPVFHSSEFVFDEDVLPSGTAMFTQFVLDHNK</sequence>
<feature type="binding site" evidence="2">
    <location>
        <position position="105"/>
    </location>
    <ligand>
        <name>Mn(2+)</name>
        <dbReference type="ChEBI" id="CHEBI:29035"/>
        <label>2</label>
    </ligand>
</feature>
<accession>A0A0D2J4K9</accession>
<dbReference type="Pfam" id="PF01546">
    <property type="entry name" value="Peptidase_M20"/>
    <property type="match status" value="1"/>
</dbReference>
<dbReference type="Proteomes" id="UP000032233">
    <property type="component" value="Unassembled WGS sequence"/>
</dbReference>
<dbReference type="InterPro" id="IPR002933">
    <property type="entry name" value="Peptidase_M20"/>
</dbReference>
<dbReference type="Pfam" id="PF07687">
    <property type="entry name" value="M20_dimer"/>
    <property type="match status" value="1"/>
</dbReference>